<dbReference type="PANTHER" id="PTHR11439:SF470">
    <property type="entry name" value="CYSTEINE-RICH RLK (RECEPTOR-LIKE PROTEIN KINASE) 8"/>
    <property type="match status" value="1"/>
</dbReference>
<dbReference type="PANTHER" id="PTHR11439">
    <property type="entry name" value="GAG-POL-RELATED RETROTRANSPOSON"/>
    <property type="match status" value="1"/>
</dbReference>
<accession>A0A6D2I8Q8</accession>
<protein>
    <recommendedName>
        <fullName evidence="3">Reverse transcriptase Ty1/copia-type domain-containing protein</fullName>
    </recommendedName>
</protein>
<gene>
    <name evidence="1" type="ORF">MERR_LOCUS11835</name>
</gene>
<evidence type="ECO:0000313" key="2">
    <source>
        <dbReference type="Proteomes" id="UP000467841"/>
    </source>
</evidence>
<evidence type="ECO:0000313" key="1">
    <source>
        <dbReference type="EMBL" id="CAA7024600.1"/>
    </source>
</evidence>
<keyword evidence="2" id="KW-1185">Reference proteome</keyword>
<name>A0A6D2I8Q8_9BRAS</name>
<organism evidence="1 2">
    <name type="scientific">Microthlaspi erraticum</name>
    <dbReference type="NCBI Taxonomy" id="1685480"/>
    <lineage>
        <taxon>Eukaryota</taxon>
        <taxon>Viridiplantae</taxon>
        <taxon>Streptophyta</taxon>
        <taxon>Embryophyta</taxon>
        <taxon>Tracheophyta</taxon>
        <taxon>Spermatophyta</taxon>
        <taxon>Magnoliopsida</taxon>
        <taxon>eudicotyledons</taxon>
        <taxon>Gunneridae</taxon>
        <taxon>Pentapetalae</taxon>
        <taxon>rosids</taxon>
        <taxon>malvids</taxon>
        <taxon>Brassicales</taxon>
        <taxon>Brassicaceae</taxon>
        <taxon>Coluteocarpeae</taxon>
        <taxon>Microthlaspi</taxon>
    </lineage>
</organism>
<dbReference type="EMBL" id="CACVBM020000899">
    <property type="protein sequence ID" value="CAA7024600.1"/>
    <property type="molecule type" value="Genomic_DNA"/>
</dbReference>
<dbReference type="CDD" id="cd09272">
    <property type="entry name" value="RNase_HI_RT_Ty1"/>
    <property type="match status" value="1"/>
</dbReference>
<sequence length="136" mass="15453">MFLGPSLISWKSKKQQTVSHSSAESEYRAMEFAVHEIAWLVKLLREFQVHQPQPVAFYCDSIAAIHIANNAVFHERTKHIENDCHIVRDRIVSGLIKTLHVKTAIQLADIFTKPLYPAPFHSIVGKMSLLSIYSPS</sequence>
<reference evidence="1" key="1">
    <citation type="submission" date="2020-01" db="EMBL/GenBank/DDBJ databases">
        <authorList>
            <person name="Mishra B."/>
        </authorList>
    </citation>
    <scope>NUCLEOTIDE SEQUENCE [LARGE SCALE GENOMIC DNA]</scope>
</reference>
<evidence type="ECO:0008006" key="3">
    <source>
        <dbReference type="Google" id="ProtNLM"/>
    </source>
</evidence>
<dbReference type="AlphaFoldDB" id="A0A6D2I8Q8"/>
<proteinExistence type="predicted"/>
<dbReference type="OrthoDB" id="414945at2759"/>
<comment type="caution">
    <text evidence="1">The sequence shown here is derived from an EMBL/GenBank/DDBJ whole genome shotgun (WGS) entry which is preliminary data.</text>
</comment>
<dbReference type="Proteomes" id="UP000467841">
    <property type="component" value="Unassembled WGS sequence"/>
</dbReference>